<organism evidence="3 4">
    <name type="scientific">Orchesella dallaii</name>
    <dbReference type="NCBI Taxonomy" id="48710"/>
    <lineage>
        <taxon>Eukaryota</taxon>
        <taxon>Metazoa</taxon>
        <taxon>Ecdysozoa</taxon>
        <taxon>Arthropoda</taxon>
        <taxon>Hexapoda</taxon>
        <taxon>Collembola</taxon>
        <taxon>Entomobryomorpha</taxon>
        <taxon>Entomobryoidea</taxon>
        <taxon>Orchesellidae</taxon>
        <taxon>Orchesellinae</taxon>
        <taxon>Orchesella</taxon>
    </lineage>
</organism>
<comment type="caution">
    <text evidence="3">The sequence shown here is derived from an EMBL/GenBank/DDBJ whole genome shotgun (WGS) entry which is preliminary data.</text>
</comment>
<proteinExistence type="predicted"/>
<feature type="signal peptide" evidence="2">
    <location>
        <begin position="1"/>
        <end position="46"/>
    </location>
</feature>
<keyword evidence="2" id="KW-0732">Signal</keyword>
<feature type="transmembrane region" description="Helical" evidence="1">
    <location>
        <begin position="138"/>
        <end position="160"/>
    </location>
</feature>
<evidence type="ECO:0000256" key="1">
    <source>
        <dbReference type="SAM" id="Phobius"/>
    </source>
</evidence>
<gene>
    <name evidence="3" type="ORF">ODALV1_LOCUS30727</name>
</gene>
<keyword evidence="1" id="KW-0812">Transmembrane</keyword>
<accession>A0ABP1S8D0</accession>
<feature type="chain" id="PRO_5046457563" evidence="2">
    <location>
        <begin position="47"/>
        <end position="311"/>
    </location>
</feature>
<dbReference type="Proteomes" id="UP001642540">
    <property type="component" value="Unassembled WGS sequence"/>
</dbReference>
<keyword evidence="1" id="KW-1133">Transmembrane helix</keyword>
<keyword evidence="1" id="KW-0472">Membrane</keyword>
<feature type="transmembrane region" description="Helical" evidence="1">
    <location>
        <begin position="194"/>
        <end position="219"/>
    </location>
</feature>
<reference evidence="3 4" key="1">
    <citation type="submission" date="2024-08" db="EMBL/GenBank/DDBJ databases">
        <authorList>
            <person name="Cucini C."/>
            <person name="Frati F."/>
        </authorList>
    </citation>
    <scope>NUCLEOTIDE SEQUENCE [LARGE SCALE GENOMIC DNA]</scope>
</reference>
<name>A0ABP1S8D0_9HEXA</name>
<dbReference type="EMBL" id="CAXLJM020000164">
    <property type="protein sequence ID" value="CAL8146170.1"/>
    <property type="molecule type" value="Genomic_DNA"/>
</dbReference>
<protein>
    <submittedName>
        <fullName evidence="3">Uncharacterized protein</fullName>
    </submittedName>
</protein>
<evidence type="ECO:0000313" key="4">
    <source>
        <dbReference type="Proteomes" id="UP001642540"/>
    </source>
</evidence>
<keyword evidence="4" id="KW-1185">Reference proteome</keyword>
<evidence type="ECO:0000256" key="2">
    <source>
        <dbReference type="SAM" id="SignalP"/>
    </source>
</evidence>
<sequence>MMGKLKGKCGKFCKETQKRRRKTFSSNALLLLFLLIIPGMPQETLGAQYHHHHPVFHNQKQWNGNFSPIKNQFSAQTQYRRPPPTPLRSGVVLLQPTPNSQDKFPPRYFVPLNNPLKKQGLLPFPPKCEGRKNLINDIGIISLITAIASSTFGMYTIIFNSITSNNIGIVSGLLSLILWLPSTLITFFNLNGSFIYNLSNFLNGASFFNAVFGLVGVWYGTWDVITSVLGESVGLSSLALSIIATFPDFLDELIELAYSLGNRRRLEFFVDNYGCRVPSLFTVMGRHFYDILDRLLVNSTKYVTNSVRKTL</sequence>
<evidence type="ECO:0000313" key="3">
    <source>
        <dbReference type="EMBL" id="CAL8146170.1"/>
    </source>
</evidence>
<feature type="transmembrane region" description="Helical" evidence="1">
    <location>
        <begin position="167"/>
        <end position="188"/>
    </location>
</feature>